<dbReference type="InterPro" id="IPR009288">
    <property type="entry name" value="AIG2-like_dom"/>
</dbReference>
<evidence type="ECO:0000313" key="5">
    <source>
        <dbReference type="EnsemblProtists" id="HpaP803469"/>
    </source>
</evidence>
<dbReference type="AlphaFoldDB" id="M4BB08"/>
<dbReference type="EMBL" id="JH598083">
    <property type="status" value="NOT_ANNOTATED_CDS"/>
    <property type="molecule type" value="Genomic_DNA"/>
</dbReference>
<dbReference type="eggNOG" id="KOG4450">
    <property type="taxonomic scope" value="Eukaryota"/>
</dbReference>
<dbReference type="InterPro" id="IPR036568">
    <property type="entry name" value="GGCT-like_sf"/>
</dbReference>
<evidence type="ECO:0000259" key="4">
    <source>
        <dbReference type="Pfam" id="PF06094"/>
    </source>
</evidence>
<dbReference type="InterPro" id="IPR013024">
    <property type="entry name" value="GGCT-like"/>
</dbReference>
<dbReference type="HOGENOM" id="CLU_083466_1_1_1"/>
<sequence length="172" mass="19442">MADKQAQLVFVYGSLKTGFNNYPVFIQPAVEQGKASFVGAARTTNDEFHMVLNDQAFFPCLYRVPKGDGYKVSGDVFSLDRDTIAALDAFERVDDKLHVRGVLDVDLVDGERKGETVSCQVYFMSVYEDLARLERITEYTRAMNAKFAQFMADPLPDFVESILDKMPKQQQT</sequence>
<evidence type="ECO:0000313" key="6">
    <source>
        <dbReference type="Proteomes" id="UP000011713"/>
    </source>
</evidence>
<reference evidence="6" key="1">
    <citation type="journal article" date="2010" name="Science">
        <title>Signatures of adaptation to obligate biotrophy in the Hyaloperonospora arabidopsidis genome.</title>
        <authorList>
            <person name="Baxter L."/>
            <person name="Tripathy S."/>
            <person name="Ishaque N."/>
            <person name="Boot N."/>
            <person name="Cabral A."/>
            <person name="Kemen E."/>
            <person name="Thines M."/>
            <person name="Ah-Fong A."/>
            <person name="Anderson R."/>
            <person name="Badejoko W."/>
            <person name="Bittner-Eddy P."/>
            <person name="Boore J.L."/>
            <person name="Chibucos M.C."/>
            <person name="Coates M."/>
            <person name="Dehal P."/>
            <person name="Delehaunty K."/>
            <person name="Dong S."/>
            <person name="Downton P."/>
            <person name="Dumas B."/>
            <person name="Fabro G."/>
            <person name="Fronick C."/>
            <person name="Fuerstenberg S.I."/>
            <person name="Fulton L."/>
            <person name="Gaulin E."/>
            <person name="Govers F."/>
            <person name="Hughes L."/>
            <person name="Humphray S."/>
            <person name="Jiang R.H."/>
            <person name="Judelson H."/>
            <person name="Kamoun S."/>
            <person name="Kyung K."/>
            <person name="Meijer H."/>
            <person name="Minx P."/>
            <person name="Morris P."/>
            <person name="Nelson J."/>
            <person name="Phuntumart V."/>
            <person name="Qutob D."/>
            <person name="Rehmany A."/>
            <person name="Rougon-Cardoso A."/>
            <person name="Ryden P."/>
            <person name="Torto-Alalibo T."/>
            <person name="Studholme D."/>
            <person name="Wang Y."/>
            <person name="Win J."/>
            <person name="Wood J."/>
            <person name="Clifton S.W."/>
            <person name="Rogers J."/>
            <person name="Van den Ackerveken G."/>
            <person name="Jones J.D."/>
            <person name="McDowell J.M."/>
            <person name="Beynon J."/>
            <person name="Tyler B.M."/>
        </authorList>
    </citation>
    <scope>NUCLEOTIDE SEQUENCE [LARGE SCALE GENOMIC DNA]</scope>
    <source>
        <strain evidence="6">Emoy2</strain>
    </source>
</reference>
<organism evidence="5 6">
    <name type="scientific">Hyaloperonospora arabidopsidis (strain Emoy2)</name>
    <name type="common">Downy mildew agent</name>
    <name type="synonym">Peronospora arabidopsidis</name>
    <dbReference type="NCBI Taxonomy" id="559515"/>
    <lineage>
        <taxon>Eukaryota</taxon>
        <taxon>Sar</taxon>
        <taxon>Stramenopiles</taxon>
        <taxon>Oomycota</taxon>
        <taxon>Peronosporomycetes</taxon>
        <taxon>Peronosporales</taxon>
        <taxon>Peronosporaceae</taxon>
        <taxon>Hyaloperonospora</taxon>
    </lineage>
</organism>
<comment type="similarity">
    <text evidence="1 3">Belongs to the gamma-glutamylcyclotransferase family.</text>
</comment>
<dbReference type="SUPFAM" id="SSF110857">
    <property type="entry name" value="Gamma-glutamyl cyclotransferase-like"/>
    <property type="match status" value="1"/>
</dbReference>
<proteinExistence type="inferred from homology"/>
<dbReference type="PANTHER" id="PTHR12510">
    <property type="entry name" value="TROPONIN C-AKIN-1 PROTEIN"/>
    <property type="match status" value="1"/>
</dbReference>
<dbReference type="InParanoid" id="M4BB08"/>
<dbReference type="STRING" id="559515.M4BB08"/>
<dbReference type="Pfam" id="PF06094">
    <property type="entry name" value="GGACT"/>
    <property type="match status" value="1"/>
</dbReference>
<feature type="domain" description="Gamma-glutamylcyclotransferase AIG2-like" evidence="4">
    <location>
        <begin position="9"/>
        <end position="126"/>
    </location>
</feature>
<dbReference type="VEuPathDB" id="FungiDB:HpaG803469"/>
<keyword evidence="6" id="KW-1185">Reference proteome</keyword>
<feature type="active site" description="Proton acceptor" evidence="2">
    <location>
        <position position="91"/>
    </location>
</feature>
<name>M4BB08_HYAAE</name>
<protein>
    <recommendedName>
        <fullName evidence="3">Gamma-glutamylcyclotransferase family protein</fullName>
    </recommendedName>
</protein>
<reference evidence="5" key="2">
    <citation type="submission" date="2015-06" db="UniProtKB">
        <authorList>
            <consortium name="EnsemblProtists"/>
        </authorList>
    </citation>
    <scope>IDENTIFICATION</scope>
    <source>
        <strain evidence="5">Emoy2</strain>
    </source>
</reference>
<evidence type="ECO:0000256" key="1">
    <source>
        <dbReference type="ARBA" id="ARBA00008861"/>
    </source>
</evidence>
<dbReference type="PANTHER" id="PTHR12510:SF4">
    <property type="entry name" value="GAMMA-GLUTAMYLAMINECYCLOTRANSFERASE"/>
    <property type="match status" value="1"/>
</dbReference>
<evidence type="ECO:0000256" key="2">
    <source>
        <dbReference type="PIRSR" id="PIRSR639126-1"/>
    </source>
</evidence>
<dbReference type="OMA" id="YVYMRAV"/>
<dbReference type="EnsemblProtists" id="HpaT803469">
    <property type="protein sequence ID" value="HpaP803469"/>
    <property type="gene ID" value="HpaG803469"/>
</dbReference>
<dbReference type="InterPro" id="IPR039126">
    <property type="entry name" value="GGACT"/>
</dbReference>
<dbReference type="Gene3D" id="3.10.490.10">
    <property type="entry name" value="Gamma-glutamyl cyclotransferase-like"/>
    <property type="match status" value="1"/>
</dbReference>
<evidence type="ECO:0000256" key="3">
    <source>
        <dbReference type="RuleBase" id="RU367036"/>
    </source>
</evidence>
<dbReference type="FunFam" id="3.10.490.10:FF:000031">
    <property type="entry name" value="Os09g0573150 protein"/>
    <property type="match status" value="1"/>
</dbReference>
<dbReference type="CDD" id="cd06661">
    <property type="entry name" value="GGCT_like"/>
    <property type="match status" value="1"/>
</dbReference>
<dbReference type="GO" id="GO:0005829">
    <property type="term" value="C:cytosol"/>
    <property type="evidence" value="ECO:0007669"/>
    <property type="project" value="TreeGrafter"/>
</dbReference>
<dbReference type="GO" id="GO:0061929">
    <property type="term" value="F:gamma-glutamylaminecyclotransferase activity"/>
    <property type="evidence" value="ECO:0007669"/>
    <property type="project" value="InterPro"/>
</dbReference>
<dbReference type="Proteomes" id="UP000011713">
    <property type="component" value="Unassembled WGS sequence"/>
</dbReference>
<accession>M4BB08</accession>